<dbReference type="GO" id="GO:0003677">
    <property type="term" value="F:DNA binding"/>
    <property type="evidence" value="ECO:0007669"/>
    <property type="project" value="UniProtKB-KW"/>
</dbReference>
<dbReference type="SMART" id="SM00850">
    <property type="entry name" value="LytTR"/>
    <property type="match status" value="1"/>
</dbReference>
<feature type="domain" description="HTH LytTR-type" evidence="3">
    <location>
        <begin position="158"/>
        <end position="253"/>
    </location>
</feature>
<reference evidence="4 5" key="1">
    <citation type="submission" date="2020-11" db="EMBL/GenBank/DDBJ databases">
        <title>Hymenobacter sp.</title>
        <authorList>
            <person name="Kim M.K."/>
        </authorList>
    </citation>
    <scope>NUCLEOTIDE SEQUENCE [LARGE SCALE GENOMIC DNA]</scope>
    <source>
        <strain evidence="4 5">BT594</strain>
    </source>
</reference>
<dbReference type="SUPFAM" id="SSF52172">
    <property type="entry name" value="CheY-like"/>
    <property type="match status" value="1"/>
</dbReference>
<dbReference type="PROSITE" id="PS50930">
    <property type="entry name" value="HTH_LYTTR"/>
    <property type="match status" value="1"/>
</dbReference>
<dbReference type="InterPro" id="IPR011006">
    <property type="entry name" value="CheY-like_superfamily"/>
</dbReference>
<dbReference type="Gene3D" id="2.40.50.1020">
    <property type="entry name" value="LytTr DNA-binding domain"/>
    <property type="match status" value="1"/>
</dbReference>
<accession>A0ABS0L884</accession>
<dbReference type="RefSeq" id="WP_196957313.1">
    <property type="nucleotide sequence ID" value="NZ_JADWYK010000023.1"/>
</dbReference>
<dbReference type="CDD" id="cd17534">
    <property type="entry name" value="REC_DC-like"/>
    <property type="match status" value="1"/>
</dbReference>
<dbReference type="PANTHER" id="PTHR37299:SF1">
    <property type="entry name" value="STAGE 0 SPORULATION PROTEIN A HOMOLOG"/>
    <property type="match status" value="1"/>
</dbReference>
<evidence type="ECO:0000313" key="4">
    <source>
        <dbReference type="EMBL" id="MBG8556294.1"/>
    </source>
</evidence>
<feature type="domain" description="Response regulatory" evidence="2">
    <location>
        <begin position="3"/>
        <end position="118"/>
    </location>
</feature>
<dbReference type="InterPro" id="IPR046947">
    <property type="entry name" value="LytR-like"/>
</dbReference>
<name>A0ABS0L884_9BACT</name>
<dbReference type="InterPro" id="IPR001789">
    <property type="entry name" value="Sig_transdc_resp-reg_receiver"/>
</dbReference>
<dbReference type="Pfam" id="PF00072">
    <property type="entry name" value="Response_reg"/>
    <property type="match status" value="1"/>
</dbReference>
<organism evidence="4 5">
    <name type="scientific">Hymenobacter guriensis</name>
    <dbReference type="NCBI Taxonomy" id="2793065"/>
    <lineage>
        <taxon>Bacteria</taxon>
        <taxon>Pseudomonadati</taxon>
        <taxon>Bacteroidota</taxon>
        <taxon>Cytophagia</taxon>
        <taxon>Cytophagales</taxon>
        <taxon>Hymenobacteraceae</taxon>
        <taxon>Hymenobacter</taxon>
    </lineage>
</organism>
<keyword evidence="5" id="KW-1185">Reference proteome</keyword>
<sequence length="255" mass="28431">MARILIVEDEIMIAQGIVRTLKRLGHMPLEPVDNSDDAIGVLGTELVDLVLMDINIEGECDGIATALQVRRQFGTPVVFLTASTDEQTLKRATLVNHSGFITKPYTDDMLRVTVSLALSKANQPPVLHASTPHFLPADQTASTLPNGQLQDPLMVRMLNSNTSYKKVNLADIHYFETKGNYMLLVTTTGRYMFNSTLTDLLPRLPAYFIRPHRCFIINLNFVEGLEESVVIVGKENIAVSRTYKNELKARLNFLG</sequence>
<feature type="modified residue" description="4-aspartylphosphate" evidence="1">
    <location>
        <position position="53"/>
    </location>
</feature>
<comment type="caution">
    <text evidence="4">The sequence shown here is derived from an EMBL/GenBank/DDBJ whole genome shotgun (WGS) entry which is preliminary data.</text>
</comment>
<protein>
    <submittedName>
        <fullName evidence="4">LytTR family transcriptional regulator DNA-binding domain-containing protein</fullName>
    </submittedName>
</protein>
<dbReference type="PROSITE" id="PS50110">
    <property type="entry name" value="RESPONSE_REGULATORY"/>
    <property type="match status" value="1"/>
</dbReference>
<proteinExistence type="predicted"/>
<evidence type="ECO:0000259" key="2">
    <source>
        <dbReference type="PROSITE" id="PS50110"/>
    </source>
</evidence>
<dbReference type="SMART" id="SM00448">
    <property type="entry name" value="REC"/>
    <property type="match status" value="1"/>
</dbReference>
<dbReference type="Gene3D" id="3.40.50.2300">
    <property type="match status" value="1"/>
</dbReference>
<keyword evidence="1" id="KW-0597">Phosphoprotein</keyword>
<dbReference type="PANTHER" id="PTHR37299">
    <property type="entry name" value="TRANSCRIPTIONAL REGULATOR-RELATED"/>
    <property type="match status" value="1"/>
</dbReference>
<gene>
    <name evidence="4" type="ORF">I5L79_22300</name>
</gene>
<evidence type="ECO:0000313" key="5">
    <source>
        <dbReference type="Proteomes" id="UP000601099"/>
    </source>
</evidence>
<dbReference type="Proteomes" id="UP000601099">
    <property type="component" value="Unassembled WGS sequence"/>
</dbReference>
<evidence type="ECO:0000259" key="3">
    <source>
        <dbReference type="PROSITE" id="PS50930"/>
    </source>
</evidence>
<dbReference type="InterPro" id="IPR007492">
    <property type="entry name" value="LytTR_DNA-bd_dom"/>
</dbReference>
<dbReference type="EMBL" id="JADWYK010000023">
    <property type="protein sequence ID" value="MBG8556294.1"/>
    <property type="molecule type" value="Genomic_DNA"/>
</dbReference>
<evidence type="ECO:0000256" key="1">
    <source>
        <dbReference type="PROSITE-ProRule" id="PRU00169"/>
    </source>
</evidence>
<keyword evidence="4" id="KW-0238">DNA-binding</keyword>
<dbReference type="Pfam" id="PF04397">
    <property type="entry name" value="LytTR"/>
    <property type="match status" value="1"/>
</dbReference>